<organism evidence="1 2">
    <name type="scientific">Trichinella pseudospiralis</name>
    <name type="common">Parasitic roundworm</name>
    <dbReference type="NCBI Taxonomy" id="6337"/>
    <lineage>
        <taxon>Eukaryota</taxon>
        <taxon>Metazoa</taxon>
        <taxon>Ecdysozoa</taxon>
        <taxon>Nematoda</taxon>
        <taxon>Enoplea</taxon>
        <taxon>Dorylaimia</taxon>
        <taxon>Trichinellida</taxon>
        <taxon>Trichinellidae</taxon>
        <taxon>Trichinella</taxon>
    </lineage>
</organism>
<comment type="caution">
    <text evidence="1">The sequence shown here is derived from an EMBL/GenBank/DDBJ whole genome shotgun (WGS) entry which is preliminary data.</text>
</comment>
<dbReference type="EMBL" id="JYDS01000264">
    <property type="protein sequence ID" value="KRZ19823.1"/>
    <property type="molecule type" value="Genomic_DNA"/>
</dbReference>
<accession>A0A0V1IAG5</accession>
<dbReference type="Proteomes" id="UP000054805">
    <property type="component" value="Unassembled WGS sequence"/>
</dbReference>
<sequence length="111" mass="12752">MNKAHHLLNNCVRYAGDFYRHSERMLKSVHFAVNGPFVEMLSTKILIQQHKKNNTNVNNQESLSNECILPNSTRFILSPRNKLFKIESQAEYASKTFGSNVQLLNISVLTE</sequence>
<proteinExistence type="predicted"/>
<reference evidence="1 2" key="1">
    <citation type="submission" date="2015-01" db="EMBL/GenBank/DDBJ databases">
        <title>Evolution of Trichinella species and genotypes.</title>
        <authorList>
            <person name="Korhonen P.K."/>
            <person name="Edoardo P."/>
            <person name="Giuseppe L.R."/>
            <person name="Gasser R.B."/>
        </authorList>
    </citation>
    <scope>NUCLEOTIDE SEQUENCE [LARGE SCALE GENOMIC DNA]</scope>
    <source>
        <strain evidence="1">ISS588</strain>
    </source>
</reference>
<evidence type="ECO:0000313" key="2">
    <source>
        <dbReference type="Proteomes" id="UP000054805"/>
    </source>
</evidence>
<gene>
    <name evidence="1" type="ORF">T4B_11097</name>
</gene>
<evidence type="ECO:0000313" key="1">
    <source>
        <dbReference type="EMBL" id="KRZ19823.1"/>
    </source>
</evidence>
<keyword evidence="2" id="KW-1185">Reference proteome</keyword>
<name>A0A0V1IAG5_TRIPS</name>
<dbReference type="AlphaFoldDB" id="A0A0V1IAG5"/>
<protein>
    <submittedName>
        <fullName evidence="1">Uncharacterized protein</fullName>
    </submittedName>
</protein>